<dbReference type="RefSeq" id="WP_090363829.1">
    <property type="nucleotide sequence ID" value="NZ_FMUB01000015.1"/>
</dbReference>
<protein>
    <submittedName>
        <fullName evidence="5">Glycosyltransferase involved in cell wall bisynthesis</fullName>
    </submittedName>
</protein>
<sequence>MRVAILAPSRHPLCAPFAGGQERLAADMAAGLRHRGHHVQLYARAGTDSALADDLHVMPPVPELSEIASGDLNMPEPRFLSDQVAFLAVMRDILRDRTIDVVLNQSLHQLPLALSPALDAPMLTTLHTPPFPWMEVGAWLAGDAGHFVAVSEALRRQWTTLVHAEVIHNGVDPQVFSEGVGGDDLAWVGRLTPEKGADIAVRAAAQTGRHLRLAGPLSDPEWFDGVLRPLLGGTAEYVGTLAGQELSDLYARSVVTLVTPQWDEPFCLVAAESQMCGTPVAGLARGGLPEVVQQSGGHLVTDYASPVERLAQAVEVAARMDRREVAADARRRLTTDHMLDRYEDTLTKLTAEQQG</sequence>
<reference evidence="6" key="1">
    <citation type="submission" date="2016-10" db="EMBL/GenBank/DDBJ databases">
        <authorList>
            <person name="Varghese N."/>
            <person name="Submissions S."/>
        </authorList>
    </citation>
    <scope>NUCLEOTIDE SEQUENCE [LARGE SCALE GENOMIC DNA]</scope>
    <source>
        <strain evidence="6">UNC267MFSha1.1M11</strain>
    </source>
</reference>
<gene>
    <name evidence="5" type="ORF">SAMN02799620_05699</name>
</gene>
<organism evidence="5 6">
    <name type="scientific">Mycolicibacterium fluoranthenivorans</name>
    <dbReference type="NCBI Taxonomy" id="258505"/>
    <lineage>
        <taxon>Bacteria</taxon>
        <taxon>Bacillati</taxon>
        <taxon>Actinomycetota</taxon>
        <taxon>Actinomycetes</taxon>
        <taxon>Mycobacteriales</taxon>
        <taxon>Mycobacteriaceae</taxon>
        <taxon>Mycolicibacterium</taxon>
    </lineage>
</organism>
<evidence type="ECO:0000259" key="4">
    <source>
        <dbReference type="Pfam" id="PF13439"/>
    </source>
</evidence>
<evidence type="ECO:0000313" key="6">
    <source>
        <dbReference type="Proteomes" id="UP000199707"/>
    </source>
</evidence>
<dbReference type="Pfam" id="PF13439">
    <property type="entry name" value="Glyco_transf_4"/>
    <property type="match status" value="1"/>
</dbReference>
<dbReference type="InterPro" id="IPR001296">
    <property type="entry name" value="Glyco_trans_1"/>
</dbReference>
<feature type="domain" description="Glycosyl transferase family 1" evidence="3">
    <location>
        <begin position="185"/>
        <end position="315"/>
    </location>
</feature>
<feature type="domain" description="Glycosyltransferase subfamily 4-like N-terminal" evidence="4">
    <location>
        <begin position="19"/>
        <end position="174"/>
    </location>
</feature>
<dbReference type="Gene3D" id="3.40.50.2000">
    <property type="entry name" value="Glycogen Phosphorylase B"/>
    <property type="match status" value="2"/>
</dbReference>
<evidence type="ECO:0000256" key="2">
    <source>
        <dbReference type="ARBA" id="ARBA00022679"/>
    </source>
</evidence>
<accession>A0A1G4X052</accession>
<dbReference type="SUPFAM" id="SSF53756">
    <property type="entry name" value="UDP-Glycosyltransferase/glycogen phosphorylase"/>
    <property type="match status" value="1"/>
</dbReference>
<dbReference type="InterPro" id="IPR028098">
    <property type="entry name" value="Glyco_trans_4-like_N"/>
</dbReference>
<dbReference type="Pfam" id="PF00534">
    <property type="entry name" value="Glycos_transf_1"/>
    <property type="match status" value="1"/>
</dbReference>
<name>A0A1G4X052_9MYCO</name>
<dbReference type="Proteomes" id="UP000199707">
    <property type="component" value="Unassembled WGS sequence"/>
</dbReference>
<proteinExistence type="predicted"/>
<keyword evidence="1" id="KW-0328">Glycosyltransferase</keyword>
<dbReference type="PANTHER" id="PTHR12526">
    <property type="entry name" value="GLYCOSYLTRANSFERASE"/>
    <property type="match status" value="1"/>
</dbReference>
<dbReference type="STRING" id="1502745.SAMN02799620_05699"/>
<dbReference type="GO" id="GO:0016757">
    <property type="term" value="F:glycosyltransferase activity"/>
    <property type="evidence" value="ECO:0007669"/>
    <property type="project" value="UniProtKB-KW"/>
</dbReference>
<dbReference type="EMBL" id="FMUB01000015">
    <property type="protein sequence ID" value="SCX32778.1"/>
    <property type="molecule type" value="Genomic_DNA"/>
</dbReference>
<evidence type="ECO:0000256" key="1">
    <source>
        <dbReference type="ARBA" id="ARBA00022676"/>
    </source>
</evidence>
<keyword evidence="2 5" id="KW-0808">Transferase</keyword>
<dbReference type="PANTHER" id="PTHR12526:SF595">
    <property type="entry name" value="BLL5217 PROTEIN"/>
    <property type="match status" value="1"/>
</dbReference>
<dbReference type="AlphaFoldDB" id="A0A1G4X052"/>
<evidence type="ECO:0000259" key="3">
    <source>
        <dbReference type="Pfam" id="PF00534"/>
    </source>
</evidence>
<evidence type="ECO:0000313" key="5">
    <source>
        <dbReference type="EMBL" id="SCX32778.1"/>
    </source>
</evidence>